<organism evidence="1 2">
    <name type="scientific">Prochlorococcus marinus (strain MIT 9303)</name>
    <dbReference type="NCBI Taxonomy" id="59922"/>
    <lineage>
        <taxon>Bacteria</taxon>
        <taxon>Bacillati</taxon>
        <taxon>Cyanobacteriota</taxon>
        <taxon>Cyanophyceae</taxon>
        <taxon>Synechococcales</taxon>
        <taxon>Prochlorococcaceae</taxon>
        <taxon>Prochlorococcus</taxon>
    </lineage>
</organism>
<dbReference type="BioCyc" id="PMAR59922:G1G80-1949-MONOMER"/>
<evidence type="ECO:0000313" key="1">
    <source>
        <dbReference type="EMBL" id="ABM78960.1"/>
    </source>
</evidence>
<accession>A2CBV0</accession>
<dbReference type="KEGG" id="pmf:P9303_22251"/>
<evidence type="ECO:0000313" key="2">
    <source>
        <dbReference type="Proteomes" id="UP000002274"/>
    </source>
</evidence>
<dbReference type="Proteomes" id="UP000002274">
    <property type="component" value="Chromosome"/>
</dbReference>
<dbReference type="EMBL" id="CP000554">
    <property type="protein sequence ID" value="ABM78960.1"/>
    <property type="molecule type" value="Genomic_DNA"/>
</dbReference>
<protein>
    <submittedName>
        <fullName evidence="1">Uncharacterized protein</fullName>
    </submittedName>
</protein>
<gene>
    <name evidence="1" type="ordered locus">P9303_22251</name>
</gene>
<proteinExistence type="predicted"/>
<reference evidence="1 2" key="1">
    <citation type="journal article" date="2007" name="PLoS Genet.">
        <title>Patterns and implications of gene gain and loss in the evolution of Prochlorococcus.</title>
        <authorList>
            <person name="Kettler G.C."/>
            <person name="Martiny A.C."/>
            <person name="Huang K."/>
            <person name="Zucker J."/>
            <person name="Coleman M.L."/>
            <person name="Rodrigue S."/>
            <person name="Chen F."/>
            <person name="Lapidus A."/>
            <person name="Ferriera S."/>
            <person name="Johnson J."/>
            <person name="Steglich C."/>
            <person name="Church G.M."/>
            <person name="Richardson P."/>
            <person name="Chisholm S.W."/>
        </authorList>
    </citation>
    <scope>NUCLEOTIDE SEQUENCE [LARGE SCALE GENOMIC DNA]</scope>
    <source>
        <strain evidence="1 2">MIT 9303</strain>
    </source>
</reference>
<sequence>MPIAVSFSPSNEKSDRLFNNADNFAMIFDEAWKNYQSKKGENKLSQETKLNLVLDTIKDHPFLLGSPSIAKEVAKFRIRLLDLI</sequence>
<name>A2CBV0_PROM3</name>
<dbReference type="AlphaFoldDB" id="A2CBV0"/>
<dbReference type="HOGENOM" id="CLU_174885_0_0_3"/>